<dbReference type="Proteomes" id="UP000030111">
    <property type="component" value="Unassembled WGS sequence"/>
</dbReference>
<dbReference type="EMBL" id="JRLY01000016">
    <property type="protein sequence ID" value="KGO91656.1"/>
    <property type="molecule type" value="Genomic_DNA"/>
</dbReference>
<evidence type="ECO:0000313" key="2">
    <source>
        <dbReference type="EMBL" id="KGO91656.1"/>
    </source>
</evidence>
<feature type="chain" id="PRO_5002003457" description="Outer membrane protein beta-barrel domain-containing protein" evidence="1">
    <location>
        <begin position="23"/>
        <end position="136"/>
    </location>
</feature>
<sequence length="136" mass="14879">MKIVVKTMVLLCVLQGALVAHAQEKTTDVVVVPPTPPAPEKKFEAGFDGMLAVSYGSETLGINVGGPSLKYKFTKNFKAGVGAFPSLIVQEDGKALPRLAVSPIIEYKRFMVITPYYGYDSKDKQIWTFGLGYKFI</sequence>
<gene>
    <name evidence="2" type="ORF">Q766_16625</name>
</gene>
<comment type="caution">
    <text evidence="2">The sequence shown here is derived from an EMBL/GenBank/DDBJ whole genome shotgun (WGS) entry which is preliminary data.</text>
</comment>
<evidence type="ECO:0000256" key="1">
    <source>
        <dbReference type="SAM" id="SignalP"/>
    </source>
</evidence>
<dbReference type="eggNOG" id="ENOG502ZS2H">
    <property type="taxonomic scope" value="Bacteria"/>
</dbReference>
<protein>
    <recommendedName>
        <fullName evidence="4">Outer membrane protein beta-barrel domain-containing protein</fullName>
    </recommendedName>
</protein>
<keyword evidence="3" id="KW-1185">Reference proteome</keyword>
<accession>A0A0A2MJD2</accession>
<dbReference type="RefSeq" id="WP_026993265.1">
    <property type="nucleotide sequence ID" value="NZ_JRLY01000016.1"/>
</dbReference>
<proteinExistence type="predicted"/>
<organism evidence="2 3">
    <name type="scientific">Flavobacterium subsaxonicum WB 4.1-42 = DSM 21790</name>
    <dbReference type="NCBI Taxonomy" id="1121898"/>
    <lineage>
        <taxon>Bacteria</taxon>
        <taxon>Pseudomonadati</taxon>
        <taxon>Bacteroidota</taxon>
        <taxon>Flavobacteriia</taxon>
        <taxon>Flavobacteriales</taxon>
        <taxon>Flavobacteriaceae</taxon>
        <taxon>Flavobacterium</taxon>
    </lineage>
</organism>
<evidence type="ECO:0008006" key="4">
    <source>
        <dbReference type="Google" id="ProtNLM"/>
    </source>
</evidence>
<feature type="signal peptide" evidence="1">
    <location>
        <begin position="1"/>
        <end position="22"/>
    </location>
</feature>
<evidence type="ECO:0000313" key="3">
    <source>
        <dbReference type="Proteomes" id="UP000030111"/>
    </source>
</evidence>
<dbReference type="OrthoDB" id="839040at2"/>
<dbReference type="AlphaFoldDB" id="A0A0A2MJD2"/>
<reference evidence="2 3" key="1">
    <citation type="submission" date="2013-09" db="EMBL/GenBank/DDBJ databases">
        <authorList>
            <person name="Zeng Z."/>
            <person name="Chen C."/>
        </authorList>
    </citation>
    <scope>NUCLEOTIDE SEQUENCE [LARGE SCALE GENOMIC DNA]</scope>
    <source>
        <strain evidence="2 3">WB 4.1-42</strain>
    </source>
</reference>
<dbReference type="STRING" id="1121898.GCA_000422725_03157"/>
<keyword evidence="1" id="KW-0732">Signal</keyword>
<name>A0A0A2MJD2_9FLAO</name>